<dbReference type="Proteomes" id="UP000076079">
    <property type="component" value="Chromosome"/>
</dbReference>
<dbReference type="Gene3D" id="1.10.8.550">
    <property type="entry name" value="Proto-chlorophyllide reductase 57 kD subunit B"/>
    <property type="match status" value="1"/>
</dbReference>
<dbReference type="InterPro" id="IPR042298">
    <property type="entry name" value="P-CP_red_C"/>
</dbReference>
<dbReference type="GO" id="GO:0015995">
    <property type="term" value="P:chlorophyll biosynthetic process"/>
    <property type="evidence" value="ECO:0007669"/>
    <property type="project" value="InterPro"/>
</dbReference>
<gene>
    <name evidence="2" type="primary">chlB</name>
    <name evidence="2" type="ORF">LuPra_05321</name>
</gene>
<evidence type="ECO:0000313" key="2">
    <source>
        <dbReference type="EMBL" id="AMY12049.1"/>
    </source>
</evidence>
<organism evidence="2 3">
    <name type="scientific">Luteitalea pratensis</name>
    <dbReference type="NCBI Taxonomy" id="1855912"/>
    <lineage>
        <taxon>Bacteria</taxon>
        <taxon>Pseudomonadati</taxon>
        <taxon>Acidobacteriota</taxon>
        <taxon>Vicinamibacteria</taxon>
        <taxon>Vicinamibacterales</taxon>
        <taxon>Vicinamibacteraceae</taxon>
        <taxon>Luteitalea</taxon>
    </lineage>
</organism>
<sequence>MKFLCVPCDTPMKLQTVVPPDRGSLSVVYACPECGYEIAMLTNAYETQVVQSLGVRIGPDLGTEAAAGTSGSSCPFAAMLPATDGAPGVEARPGQPEPAAVQWTAAAEARLANIPAFVRPMAKTGIETFARERGVVQVDETILDAARDFFGM</sequence>
<dbReference type="EC" id="1.18.-.-" evidence="2"/>
<dbReference type="RefSeq" id="WP_234800567.1">
    <property type="nucleotide sequence ID" value="NZ_CP015136.1"/>
</dbReference>
<proteinExistence type="predicted"/>
<dbReference type="Pfam" id="PF08369">
    <property type="entry name" value="PCP_red"/>
    <property type="match status" value="1"/>
</dbReference>
<protein>
    <submittedName>
        <fullName evidence="2">Light-independent protochlorophyllide reductase subunit B</fullName>
        <ecNumber evidence="2">1.18.-.-</ecNumber>
    </submittedName>
</protein>
<keyword evidence="2" id="KW-0560">Oxidoreductase</keyword>
<reference evidence="3" key="2">
    <citation type="submission" date="2016-04" db="EMBL/GenBank/DDBJ databases">
        <title>First Complete Genome Sequence of a Subdivision 6 Acidobacterium.</title>
        <authorList>
            <person name="Huang S."/>
            <person name="Vieira S."/>
            <person name="Bunk B."/>
            <person name="Riedel T."/>
            <person name="Sproeer C."/>
            <person name="Overmann J."/>
        </authorList>
    </citation>
    <scope>NUCLEOTIDE SEQUENCE [LARGE SCALE GENOMIC DNA]</scope>
    <source>
        <strain evidence="3">DSM 100886 HEG_-6_39</strain>
    </source>
</reference>
<keyword evidence="3" id="KW-1185">Reference proteome</keyword>
<dbReference type="AlphaFoldDB" id="A0A143PW73"/>
<dbReference type="GO" id="GO:0016491">
    <property type="term" value="F:oxidoreductase activity"/>
    <property type="evidence" value="ECO:0007669"/>
    <property type="project" value="UniProtKB-KW"/>
</dbReference>
<accession>A0A143PW73</accession>
<name>A0A143PW73_LUTPR</name>
<dbReference type="GO" id="GO:0015979">
    <property type="term" value="P:photosynthesis"/>
    <property type="evidence" value="ECO:0007669"/>
    <property type="project" value="InterPro"/>
</dbReference>
<dbReference type="InterPro" id="IPR013580">
    <property type="entry name" value="LI-POR_suB-like_C"/>
</dbReference>
<feature type="domain" description="Light-independent protochlorophyllide reductase subunit B-like C-terminal" evidence="1">
    <location>
        <begin position="103"/>
        <end position="147"/>
    </location>
</feature>
<reference evidence="2 3" key="1">
    <citation type="journal article" date="2016" name="Genome Announc.">
        <title>First Complete Genome Sequence of a Subdivision 6 Acidobacterium Strain.</title>
        <authorList>
            <person name="Huang S."/>
            <person name="Vieira S."/>
            <person name="Bunk B."/>
            <person name="Riedel T."/>
            <person name="Sproer C."/>
            <person name="Overmann J."/>
        </authorList>
    </citation>
    <scope>NUCLEOTIDE SEQUENCE [LARGE SCALE GENOMIC DNA]</scope>
    <source>
        <strain evidence="3">DSM 100886 HEG_-6_39</strain>
    </source>
</reference>
<dbReference type="STRING" id="1855912.LuPra_05321"/>
<evidence type="ECO:0000313" key="3">
    <source>
        <dbReference type="Proteomes" id="UP000076079"/>
    </source>
</evidence>
<dbReference type="KEGG" id="abac:LuPra_05321"/>
<dbReference type="EMBL" id="CP015136">
    <property type="protein sequence ID" value="AMY12049.1"/>
    <property type="molecule type" value="Genomic_DNA"/>
</dbReference>
<evidence type="ECO:0000259" key="1">
    <source>
        <dbReference type="Pfam" id="PF08369"/>
    </source>
</evidence>